<dbReference type="Proteomes" id="UP000198942">
    <property type="component" value="Unassembled WGS sequence"/>
</dbReference>
<feature type="domain" description="YubB ferredoxin-like" evidence="2">
    <location>
        <begin position="50"/>
        <end position="110"/>
    </location>
</feature>
<proteinExistence type="predicted"/>
<gene>
    <name evidence="3" type="ORF">SAMN05192574_105320</name>
</gene>
<evidence type="ECO:0000313" key="3">
    <source>
        <dbReference type="EMBL" id="SEO10503.1"/>
    </source>
</evidence>
<organism evidence="3 4">
    <name type="scientific">Mucilaginibacter gossypiicola</name>
    <dbReference type="NCBI Taxonomy" id="551995"/>
    <lineage>
        <taxon>Bacteria</taxon>
        <taxon>Pseudomonadati</taxon>
        <taxon>Bacteroidota</taxon>
        <taxon>Sphingobacteriia</taxon>
        <taxon>Sphingobacteriales</taxon>
        <taxon>Sphingobacteriaceae</taxon>
        <taxon>Mucilaginibacter</taxon>
    </lineage>
</organism>
<dbReference type="AlphaFoldDB" id="A0A1H8LZG5"/>
<protein>
    <recommendedName>
        <fullName evidence="2">YubB ferredoxin-like domain-containing protein</fullName>
    </recommendedName>
</protein>
<dbReference type="EMBL" id="FOCL01000005">
    <property type="protein sequence ID" value="SEO10503.1"/>
    <property type="molecule type" value="Genomic_DNA"/>
</dbReference>
<dbReference type="STRING" id="551995.SAMN05192574_105320"/>
<dbReference type="OrthoDB" id="1248468at2"/>
<name>A0A1H8LZG5_9SPHI</name>
<feature type="region of interest" description="Disordered" evidence="1">
    <location>
        <begin position="141"/>
        <end position="160"/>
    </location>
</feature>
<evidence type="ECO:0000313" key="4">
    <source>
        <dbReference type="Proteomes" id="UP000198942"/>
    </source>
</evidence>
<sequence length="160" mass="18272">MFNRYNNAVEFNGKAEDVLEVLAWFKELIYDKGAGWQMGGEKFSNISFLGDGRIWFESNGDSGPEILREIAEEFRVGFVHYFGKNSYYGEAVFSQGNLHITVLDEDDLGSIGYDETIMSYTVGQRPFANHRDAIDHLLAQKKLENQPGQNEADNYRGQKR</sequence>
<reference evidence="4" key="1">
    <citation type="submission" date="2016-10" db="EMBL/GenBank/DDBJ databases">
        <authorList>
            <person name="Varghese N."/>
            <person name="Submissions S."/>
        </authorList>
    </citation>
    <scope>NUCLEOTIDE SEQUENCE [LARGE SCALE GENOMIC DNA]</scope>
    <source>
        <strain evidence="4">Gh-48</strain>
    </source>
</reference>
<accession>A0A1H8LZG5</accession>
<dbReference type="InterPro" id="IPR041329">
    <property type="entry name" value="YubB_C"/>
</dbReference>
<dbReference type="Pfam" id="PF18406">
    <property type="entry name" value="DUF1281_C"/>
    <property type="match status" value="1"/>
</dbReference>
<evidence type="ECO:0000259" key="2">
    <source>
        <dbReference type="Pfam" id="PF18406"/>
    </source>
</evidence>
<keyword evidence="4" id="KW-1185">Reference proteome</keyword>
<evidence type="ECO:0000256" key="1">
    <source>
        <dbReference type="SAM" id="MobiDB-lite"/>
    </source>
</evidence>
<dbReference type="RefSeq" id="WP_091212166.1">
    <property type="nucleotide sequence ID" value="NZ_FOCL01000005.1"/>
</dbReference>